<keyword evidence="9 11" id="KW-0378">Hydrolase</keyword>
<evidence type="ECO:0000256" key="10">
    <source>
        <dbReference type="PROSITE-ProRule" id="PRU01319"/>
    </source>
</evidence>
<protein>
    <recommendedName>
        <fullName evidence="11">Ribonuclease</fullName>
        <ecNumber evidence="11">3.1.26.4</ecNumber>
    </recommendedName>
</protein>
<dbReference type="Gene3D" id="3.30.420.10">
    <property type="entry name" value="Ribonuclease H-like superfamily/Ribonuclease H"/>
    <property type="match status" value="1"/>
</dbReference>
<dbReference type="InterPro" id="IPR036397">
    <property type="entry name" value="RNaseH_sf"/>
</dbReference>
<evidence type="ECO:0000256" key="7">
    <source>
        <dbReference type="ARBA" id="ARBA00022723"/>
    </source>
</evidence>
<evidence type="ECO:0000259" key="12">
    <source>
        <dbReference type="PROSITE" id="PS51975"/>
    </source>
</evidence>
<evidence type="ECO:0000256" key="9">
    <source>
        <dbReference type="ARBA" id="ARBA00022801"/>
    </source>
</evidence>
<keyword evidence="7" id="KW-0479">Metal-binding</keyword>
<comment type="catalytic activity">
    <reaction evidence="1 11">
        <text>Endonucleolytic cleavage to 5'-phosphomonoester.</text>
        <dbReference type="EC" id="3.1.26.4"/>
    </reaction>
</comment>
<evidence type="ECO:0000313" key="13">
    <source>
        <dbReference type="EMBL" id="MBC6010709.1"/>
    </source>
</evidence>
<comment type="function">
    <text evidence="2 11">Endonuclease that specifically degrades the RNA of RNA-DNA hybrids.</text>
</comment>
<gene>
    <name evidence="13" type="ORF">H8909_10780</name>
</gene>
<keyword evidence="14" id="KW-1185">Reference proteome</keyword>
<accession>A0ABR7KDD9</accession>
<evidence type="ECO:0000256" key="1">
    <source>
        <dbReference type="ARBA" id="ARBA00000077"/>
    </source>
</evidence>
<dbReference type="SUPFAM" id="SSF53098">
    <property type="entry name" value="Ribonuclease H-like"/>
    <property type="match status" value="1"/>
</dbReference>
<name>A0ABR7KDD9_9FIRM</name>
<dbReference type="PANTHER" id="PTHR10954:SF23">
    <property type="entry name" value="RIBONUCLEASE"/>
    <property type="match status" value="1"/>
</dbReference>
<comment type="similarity">
    <text evidence="4">Belongs to the RNase HII family. RnhC subfamily.</text>
</comment>
<organism evidence="13 14">
    <name type="scientific">Catenibacterium faecis</name>
    <dbReference type="NCBI Taxonomy" id="2764323"/>
    <lineage>
        <taxon>Bacteria</taxon>
        <taxon>Bacillati</taxon>
        <taxon>Bacillota</taxon>
        <taxon>Erysipelotrichia</taxon>
        <taxon>Erysipelotrichales</taxon>
        <taxon>Coprobacillaceae</taxon>
        <taxon>Catenibacterium</taxon>
    </lineage>
</organism>
<dbReference type="CDD" id="cd06590">
    <property type="entry name" value="RNase_HII_bacteria_HIII_like"/>
    <property type="match status" value="1"/>
</dbReference>
<dbReference type="InterPro" id="IPR012337">
    <property type="entry name" value="RNaseH-like_sf"/>
</dbReference>
<evidence type="ECO:0000256" key="6">
    <source>
        <dbReference type="ARBA" id="ARBA00022722"/>
    </source>
</evidence>
<evidence type="ECO:0000256" key="5">
    <source>
        <dbReference type="ARBA" id="ARBA00022490"/>
    </source>
</evidence>
<evidence type="ECO:0000256" key="3">
    <source>
        <dbReference type="ARBA" id="ARBA00004496"/>
    </source>
</evidence>
<proteinExistence type="inferred from homology"/>
<dbReference type="Pfam" id="PF01351">
    <property type="entry name" value="RNase_HII"/>
    <property type="match status" value="1"/>
</dbReference>
<dbReference type="EMBL" id="JACRWG010000057">
    <property type="protein sequence ID" value="MBC6010709.1"/>
    <property type="molecule type" value="Genomic_DNA"/>
</dbReference>
<evidence type="ECO:0000256" key="2">
    <source>
        <dbReference type="ARBA" id="ARBA00004065"/>
    </source>
</evidence>
<comment type="caution">
    <text evidence="10">Lacks conserved residue(s) required for the propagation of feature annotation.</text>
</comment>
<evidence type="ECO:0000313" key="14">
    <source>
        <dbReference type="Proteomes" id="UP000603474"/>
    </source>
</evidence>
<dbReference type="PANTHER" id="PTHR10954">
    <property type="entry name" value="RIBONUCLEASE H2 SUBUNIT A"/>
    <property type="match status" value="1"/>
</dbReference>
<reference evidence="13 14" key="1">
    <citation type="submission" date="2020-08" db="EMBL/GenBank/DDBJ databases">
        <authorList>
            <person name="Liu C."/>
            <person name="Sun Q."/>
        </authorList>
    </citation>
    <scope>NUCLEOTIDE SEQUENCE [LARGE SCALE GENOMIC DNA]</scope>
    <source>
        <strain evidence="13 14">NSJ-22</strain>
    </source>
</reference>
<keyword evidence="5" id="KW-0963">Cytoplasm</keyword>
<keyword evidence="6 11" id="KW-0540">Nuclease</keyword>
<dbReference type="Proteomes" id="UP000603474">
    <property type="component" value="Unassembled WGS sequence"/>
</dbReference>
<dbReference type="InterPro" id="IPR001352">
    <property type="entry name" value="RNase_HII/HIII"/>
</dbReference>
<evidence type="ECO:0000256" key="8">
    <source>
        <dbReference type="ARBA" id="ARBA00022759"/>
    </source>
</evidence>
<feature type="domain" description="RNase H type-2" evidence="12">
    <location>
        <begin position="86"/>
        <end position="301"/>
    </location>
</feature>
<comment type="caution">
    <text evidence="13">The sequence shown here is derived from an EMBL/GenBank/DDBJ whole genome shotgun (WGS) entry which is preliminary data.</text>
</comment>
<dbReference type="PROSITE" id="PS51975">
    <property type="entry name" value="RNASE_H_2"/>
    <property type="match status" value="1"/>
</dbReference>
<dbReference type="InterPro" id="IPR024567">
    <property type="entry name" value="RNase_HII/HIII_dom"/>
</dbReference>
<evidence type="ECO:0000256" key="11">
    <source>
        <dbReference type="RuleBase" id="RU003515"/>
    </source>
</evidence>
<evidence type="ECO:0000256" key="4">
    <source>
        <dbReference type="ARBA" id="ARBA00008378"/>
    </source>
</evidence>
<sequence>MVEPIKFLINENILNKMKKFYDSQMVPFESENLLLKAHAIGCDIEVTSNYEASFLGQNAVHEAKHWSRSLAKKIEQEKNSDHLCMHPHIGAAETGSADFLGPLCVVACYADDEALEIIKNLHIDNIDDLSNQEIINYAKLLKGHLISSLLVLDNSHYNKMIDSGINQANIRARLFNQAVVNVLQKVKKSVEFKVIDQFVSPKTYYNYLKSEVIVVKDMIFETNADEQYLAVLAAEIISRYAYLQYFASMTKSLKMNLARGAGTNAEIVAVKLAHKYGDKILTKVCKLNFTNMKRVKGALKKLKEGL</sequence>
<dbReference type="EC" id="3.1.26.4" evidence="11"/>
<comment type="subcellular location">
    <subcellularLocation>
        <location evidence="3">Cytoplasm</location>
    </subcellularLocation>
</comment>
<keyword evidence="8 11" id="KW-0255">Endonuclease</keyword>